<accession>A0ABR8MXF6</accession>
<organism evidence="2 3">
    <name type="scientific">Paenibacillus terricola</name>
    <dbReference type="NCBI Taxonomy" id="2763503"/>
    <lineage>
        <taxon>Bacteria</taxon>
        <taxon>Bacillati</taxon>
        <taxon>Bacillota</taxon>
        <taxon>Bacilli</taxon>
        <taxon>Bacillales</taxon>
        <taxon>Paenibacillaceae</taxon>
        <taxon>Paenibacillus</taxon>
    </lineage>
</organism>
<evidence type="ECO:0008006" key="4">
    <source>
        <dbReference type="Google" id="ProtNLM"/>
    </source>
</evidence>
<evidence type="ECO:0000256" key="1">
    <source>
        <dbReference type="SAM" id="Phobius"/>
    </source>
</evidence>
<dbReference type="EMBL" id="JACXZA010000003">
    <property type="protein sequence ID" value="MBD3919590.1"/>
    <property type="molecule type" value="Genomic_DNA"/>
</dbReference>
<evidence type="ECO:0000313" key="3">
    <source>
        <dbReference type="Proteomes" id="UP000609346"/>
    </source>
</evidence>
<gene>
    <name evidence="2" type="ORF">H8B09_12570</name>
</gene>
<keyword evidence="1" id="KW-1133">Transmembrane helix</keyword>
<reference evidence="2 3" key="1">
    <citation type="submission" date="2020-09" db="EMBL/GenBank/DDBJ databases">
        <title>Paenibacillus sp. strain PR3 16S rRNA gene Genome sequencing and assembly.</title>
        <authorList>
            <person name="Kim J."/>
        </authorList>
    </citation>
    <scope>NUCLEOTIDE SEQUENCE [LARGE SCALE GENOMIC DNA]</scope>
    <source>
        <strain evidence="2 3">PR3</strain>
    </source>
</reference>
<comment type="caution">
    <text evidence="2">The sequence shown here is derived from an EMBL/GenBank/DDBJ whole genome shotgun (WGS) entry which is preliminary data.</text>
</comment>
<evidence type="ECO:0000313" key="2">
    <source>
        <dbReference type="EMBL" id="MBD3919590.1"/>
    </source>
</evidence>
<feature type="transmembrane region" description="Helical" evidence="1">
    <location>
        <begin position="32"/>
        <end position="53"/>
    </location>
</feature>
<keyword evidence="1" id="KW-0812">Transmembrane</keyword>
<name>A0ABR8MXF6_9BACL</name>
<dbReference type="Proteomes" id="UP000609346">
    <property type="component" value="Unassembled WGS sequence"/>
</dbReference>
<sequence length="80" mass="9636">MNKWLSLRRWKQTFSRVSVLLRHPQVSARDKLVFLIPVALYWVLPDVLVPIPFMPIDDIVVTMLAANWFARWMERKYDIH</sequence>
<keyword evidence="1" id="KW-0472">Membrane</keyword>
<protein>
    <recommendedName>
        <fullName evidence="4">DUF1232 domain-containing protein</fullName>
    </recommendedName>
</protein>
<proteinExistence type="predicted"/>
<keyword evidence="3" id="KW-1185">Reference proteome</keyword>